<gene>
    <name evidence="1" type="ORF">Vspart_00241</name>
</gene>
<proteinExistence type="predicted"/>
<keyword evidence="2" id="KW-1185">Reference proteome</keyword>
<sequence length="225" mass="25958">MFINKDVIKLLESKVQNLLDKEFEKDSVMSDFHQTDWFNKEYYKRHILECVIRINMNNELDARAVAVACKGNIPAAKKLSYYLYDELGHDEMFAQDLTKYGYSISDIKDENAFPSTLKLMGYLTYSVERFGPLSAIIWDWFLEYYGDNYNPFITQKAGTYLGGEEVSGAASHVAFDEAEDHSGMMTEMLSTVIKSEHDLKNAIQYIETFIPMIGEYFSELKESTL</sequence>
<dbReference type="Gene3D" id="1.20.910.10">
    <property type="entry name" value="Heme oxygenase-like"/>
    <property type="match status" value="1"/>
</dbReference>
<dbReference type="Proteomes" id="UP000515264">
    <property type="component" value="Chromosome 1"/>
</dbReference>
<evidence type="ECO:0000313" key="1">
    <source>
        <dbReference type="EMBL" id="QMV13036.1"/>
    </source>
</evidence>
<protein>
    <submittedName>
        <fullName evidence="1">Uncharacterized protein</fullName>
    </submittedName>
</protein>
<name>A0ABX6QUZ2_9VIBR</name>
<dbReference type="SUPFAM" id="SSF48613">
    <property type="entry name" value="Heme oxygenase-like"/>
    <property type="match status" value="1"/>
</dbReference>
<evidence type="ECO:0000313" key="2">
    <source>
        <dbReference type="Proteomes" id="UP000515264"/>
    </source>
</evidence>
<accession>A0ABX6QUZ2</accession>
<dbReference type="InterPro" id="IPR016084">
    <property type="entry name" value="Haem_Oase-like_multi-hlx"/>
</dbReference>
<reference evidence="1 2" key="1">
    <citation type="journal article" date="2020" name="J. Nat. Prod.">
        <title>Genomics-Metabolomics Profiling Disclosed Marine Vibrio spartinae 3.6 as a Producer of a New Branched Side Chain Prodigiosin.</title>
        <authorList>
            <person name="Vitale G.A."/>
            <person name="Sciarretta M."/>
            <person name="Palma Esposito F."/>
            <person name="January G.G."/>
            <person name="Giaccio M."/>
            <person name="Bunk B."/>
            <person name="Sproer C."/>
            <person name="Bajerski F."/>
            <person name="Power D."/>
            <person name="Festa C."/>
            <person name="Monti M.C."/>
            <person name="D'Auria M.V."/>
            <person name="de Pascale D."/>
        </authorList>
    </citation>
    <scope>NUCLEOTIDE SEQUENCE [LARGE SCALE GENOMIC DNA]</scope>
    <source>
        <strain evidence="1 2">3.6</strain>
    </source>
</reference>
<dbReference type="RefSeq" id="WP_182288071.1">
    <property type="nucleotide sequence ID" value="NZ_CP046268.1"/>
</dbReference>
<organism evidence="1 2">
    <name type="scientific">Vibrio spartinae</name>
    <dbReference type="NCBI Taxonomy" id="1918945"/>
    <lineage>
        <taxon>Bacteria</taxon>
        <taxon>Pseudomonadati</taxon>
        <taxon>Pseudomonadota</taxon>
        <taxon>Gammaproteobacteria</taxon>
        <taxon>Vibrionales</taxon>
        <taxon>Vibrionaceae</taxon>
        <taxon>Vibrio</taxon>
    </lineage>
</organism>
<dbReference type="EMBL" id="CP046268">
    <property type="protein sequence ID" value="QMV13036.1"/>
    <property type="molecule type" value="Genomic_DNA"/>
</dbReference>